<sequence length="128" mass="13959">MSFDVRLDENGDPDITNGKDIVNGVDELKQSLEMRLLSQVGWAVNDVEFGVEWLGFFGDNDNSDIAASKIAESLEQDDRISSVMSVTVTPDYNARRATIQTVCKLADDNLITDNGGNPNLDFSSSIGI</sequence>
<accession>A0ABW1TQY3</accession>
<evidence type="ECO:0000313" key="2">
    <source>
        <dbReference type="Proteomes" id="UP001596191"/>
    </source>
</evidence>
<dbReference type="Proteomes" id="UP001596191">
    <property type="component" value="Unassembled WGS sequence"/>
</dbReference>
<protein>
    <recommendedName>
        <fullName evidence="3">Baseplate protein J-like domain-containing protein</fullName>
    </recommendedName>
</protein>
<gene>
    <name evidence="1" type="ORF">ACFQET_08730</name>
</gene>
<evidence type="ECO:0000313" key="1">
    <source>
        <dbReference type="EMBL" id="MFC6275596.1"/>
    </source>
</evidence>
<proteinExistence type="predicted"/>
<dbReference type="Pfam" id="PF10934">
    <property type="entry name" value="Sheath_initiator"/>
    <property type="match status" value="1"/>
</dbReference>
<keyword evidence="2" id="KW-1185">Reference proteome</keyword>
<dbReference type="EMBL" id="JBHSSJ010000012">
    <property type="protein sequence ID" value="MFC6275596.1"/>
    <property type="molecule type" value="Genomic_DNA"/>
</dbReference>
<dbReference type="SUPFAM" id="SSF160719">
    <property type="entry name" value="gpW/gp25-like"/>
    <property type="match status" value="1"/>
</dbReference>
<comment type="caution">
    <text evidence="1">The sequence shown here is derived from an EMBL/GenBank/DDBJ whole genome shotgun (WGS) entry which is preliminary data.</text>
</comment>
<reference evidence="2" key="1">
    <citation type="journal article" date="2019" name="Int. J. Syst. Evol. Microbiol.">
        <title>The Global Catalogue of Microorganisms (GCM) 10K type strain sequencing project: providing services to taxonomists for standard genome sequencing and annotation.</title>
        <authorList>
            <consortium name="The Broad Institute Genomics Platform"/>
            <consortium name="The Broad Institute Genome Sequencing Center for Infectious Disease"/>
            <person name="Wu L."/>
            <person name="Ma J."/>
        </authorList>
    </citation>
    <scope>NUCLEOTIDE SEQUENCE [LARGE SCALE GENOMIC DNA]</scope>
    <source>
        <strain evidence="2">CCM 8907</strain>
    </source>
</reference>
<dbReference type="Gene3D" id="3.10.450.40">
    <property type="match status" value="1"/>
</dbReference>
<organism evidence="1 2">
    <name type="scientific">Levilactobacillus tangyuanensis</name>
    <dbReference type="NCBI Taxonomy" id="2486021"/>
    <lineage>
        <taxon>Bacteria</taxon>
        <taxon>Bacillati</taxon>
        <taxon>Bacillota</taxon>
        <taxon>Bacilli</taxon>
        <taxon>Lactobacillales</taxon>
        <taxon>Lactobacillaceae</taxon>
        <taxon>Levilactobacillus</taxon>
    </lineage>
</organism>
<dbReference type="RefSeq" id="WP_125642786.1">
    <property type="nucleotide sequence ID" value="NZ_JBHSSJ010000012.1"/>
</dbReference>
<evidence type="ECO:0008006" key="3">
    <source>
        <dbReference type="Google" id="ProtNLM"/>
    </source>
</evidence>
<dbReference type="InterPro" id="IPR020288">
    <property type="entry name" value="Sheath_initiator"/>
</dbReference>
<name>A0ABW1TQY3_9LACO</name>